<dbReference type="Proteomes" id="UP000004994">
    <property type="component" value="Chromosome 2"/>
</dbReference>
<dbReference type="InParanoid" id="A0A3Q7EUY6"/>
<accession>A0A3Q7EUY6</accession>
<dbReference type="Gramene" id="Solyc02g005550.1.1">
    <property type="protein sequence ID" value="Solyc02g005550.1.1.1"/>
    <property type="gene ID" value="Solyc02g005550.1"/>
</dbReference>
<organism evidence="1">
    <name type="scientific">Solanum lycopersicum</name>
    <name type="common">Tomato</name>
    <name type="synonym">Lycopersicon esculentum</name>
    <dbReference type="NCBI Taxonomy" id="4081"/>
    <lineage>
        <taxon>Eukaryota</taxon>
        <taxon>Viridiplantae</taxon>
        <taxon>Streptophyta</taxon>
        <taxon>Embryophyta</taxon>
        <taxon>Tracheophyta</taxon>
        <taxon>Spermatophyta</taxon>
        <taxon>Magnoliopsida</taxon>
        <taxon>eudicotyledons</taxon>
        <taxon>Gunneridae</taxon>
        <taxon>Pentapetalae</taxon>
        <taxon>asterids</taxon>
        <taxon>lamiids</taxon>
        <taxon>Solanales</taxon>
        <taxon>Solanaceae</taxon>
        <taxon>Solanoideae</taxon>
        <taxon>Solaneae</taxon>
        <taxon>Solanum</taxon>
        <taxon>Solanum subgen. Lycopersicon</taxon>
    </lineage>
</organism>
<protein>
    <submittedName>
        <fullName evidence="1">Uncharacterized protein</fullName>
    </submittedName>
</protein>
<sequence>MPRQMSYDRVCCPRAQMACHALHCPAVCDVHWLREHPTRDVIRPCEFSKVHDGMPRVTSSYHVYNIRDMMECDAQRHPTMCAVQGP</sequence>
<dbReference type="AlphaFoldDB" id="A0A3Q7EUY6"/>
<reference evidence="1" key="1">
    <citation type="journal article" date="2012" name="Nature">
        <title>The tomato genome sequence provides insights into fleshy fruit evolution.</title>
        <authorList>
            <consortium name="Tomato Genome Consortium"/>
        </authorList>
    </citation>
    <scope>NUCLEOTIDE SEQUENCE [LARGE SCALE GENOMIC DNA]</scope>
    <source>
        <strain evidence="1">cv. Heinz 1706</strain>
    </source>
</reference>
<evidence type="ECO:0000313" key="2">
    <source>
        <dbReference type="Proteomes" id="UP000004994"/>
    </source>
</evidence>
<reference evidence="1" key="2">
    <citation type="submission" date="2019-01" db="UniProtKB">
        <authorList>
            <consortium name="EnsemblPlants"/>
        </authorList>
    </citation>
    <scope>IDENTIFICATION</scope>
    <source>
        <strain evidence="1">cv. Heinz 1706</strain>
    </source>
</reference>
<keyword evidence="2" id="KW-1185">Reference proteome</keyword>
<dbReference type="PaxDb" id="4081-Solyc02g005550.1.1"/>
<proteinExistence type="predicted"/>
<dbReference type="EnsemblPlants" id="Solyc02g005550.1.1">
    <property type="protein sequence ID" value="Solyc02g005550.1.1.1"/>
    <property type="gene ID" value="Solyc02g005550.1"/>
</dbReference>
<name>A0A3Q7EUY6_SOLLC</name>
<evidence type="ECO:0000313" key="1">
    <source>
        <dbReference type="EnsemblPlants" id="Solyc02g005550.1.1.1"/>
    </source>
</evidence>